<feature type="region of interest" description="Disordered" evidence="3">
    <location>
        <begin position="104"/>
        <end position="172"/>
    </location>
</feature>
<name>A0A420XWW3_9PEZI</name>
<gene>
    <name evidence="5" type="ORF">DL546_001760</name>
</gene>
<dbReference type="PANTHER" id="PTHR15074">
    <property type="entry name" value="METHYL-CPG-BINDING PROTEIN"/>
    <property type="match status" value="1"/>
</dbReference>
<dbReference type="PANTHER" id="PTHR15074:SF0">
    <property type="entry name" value="METHYL-CPG-BINDING DOMAIN PROTEIN 4-LIKE PROTEIN"/>
    <property type="match status" value="1"/>
</dbReference>
<evidence type="ECO:0000313" key="6">
    <source>
        <dbReference type="Proteomes" id="UP000275385"/>
    </source>
</evidence>
<sequence length="544" mass="61606">MDTAPNDFASNIFYGFDIQDAESLDFLKSLITSRTTPVDEIRELWQLALFRGQEEWDMTFSCAASLHARAMRDVGPEGNPGFLAYLTFVCAEEQEKEQFLTKHNLKGGTKKENQKQQRARRRATSKFWQDDKLAGETARGTQRKKAEVGVKRNSSVEDEHMPTAIQQTDESTSTFETFLQDLGHTPEVERSPSYSPLTSPSLSPSCSPQPSPQLGPHRSLISPSRAYRKSPFFTTIETPKKPRPPGGTISSLPVPPLSASRFGLIQESLSHDSFALLVAVTFLIKTSGKAAIPIFHRVMNRFPTPQAFLEVNLEEELIPMIKSLGLAANRTRLIRRYAEGWVGEQRPGPGTRWEVKGYPRRRLSELEEEERDDRSSSTPLKARDDPGDGVGTGEARSAEGGETEKLEDEMLEAGTPGKRKARSKVPSSEWEIGHLTQGPYAIDSWRIFCRDIFLGKSNNWMGRDQDETFEPEWKRVLPDDKELRACLRWMWMTEGWEWDPETGERMPLRQEMRHAVNEGRVAYDDKGGLVILDVCLDQLREDVE</sequence>
<reference evidence="5 6" key="1">
    <citation type="submission" date="2018-08" db="EMBL/GenBank/DDBJ databases">
        <title>Draft genome of the lignicolous fungus Coniochaeta pulveracea.</title>
        <authorList>
            <person name="Borstlap C.J."/>
            <person name="De Witt R.N."/>
            <person name="Botha A."/>
            <person name="Volschenk H."/>
        </authorList>
    </citation>
    <scope>NUCLEOTIDE SEQUENCE [LARGE SCALE GENOMIC DNA]</scope>
    <source>
        <strain evidence="5 6">CAB683</strain>
    </source>
</reference>
<dbReference type="InterPro" id="IPR003265">
    <property type="entry name" value="HhH-GPD_domain"/>
</dbReference>
<dbReference type="GO" id="GO:0006285">
    <property type="term" value="P:base-excision repair, AP site formation"/>
    <property type="evidence" value="ECO:0007669"/>
    <property type="project" value="UniProtKB-ARBA"/>
</dbReference>
<dbReference type="EMBL" id="QVQW01000120">
    <property type="protein sequence ID" value="RKU40116.1"/>
    <property type="molecule type" value="Genomic_DNA"/>
</dbReference>
<protein>
    <recommendedName>
        <fullName evidence="4">HhH-GPD domain-containing protein</fullName>
    </recommendedName>
</protein>
<comment type="subcellular location">
    <subcellularLocation>
        <location evidence="1">Nucleus</location>
    </subcellularLocation>
</comment>
<evidence type="ECO:0000313" key="5">
    <source>
        <dbReference type="EMBL" id="RKU40116.1"/>
    </source>
</evidence>
<dbReference type="InterPro" id="IPR011257">
    <property type="entry name" value="DNA_glycosylase"/>
</dbReference>
<dbReference type="InterPro" id="IPR045138">
    <property type="entry name" value="MeCP2/MBD4"/>
</dbReference>
<evidence type="ECO:0000256" key="2">
    <source>
        <dbReference type="ARBA" id="ARBA00023242"/>
    </source>
</evidence>
<proteinExistence type="predicted"/>
<dbReference type="STRING" id="177199.A0A420XWW3"/>
<dbReference type="AlphaFoldDB" id="A0A420XWW3"/>
<dbReference type="GO" id="GO:0003677">
    <property type="term" value="F:DNA binding"/>
    <property type="evidence" value="ECO:0007669"/>
    <property type="project" value="InterPro"/>
</dbReference>
<evidence type="ECO:0000256" key="3">
    <source>
        <dbReference type="SAM" id="MobiDB-lite"/>
    </source>
</evidence>
<dbReference type="OrthoDB" id="10265068at2759"/>
<evidence type="ECO:0000259" key="4">
    <source>
        <dbReference type="Pfam" id="PF00730"/>
    </source>
</evidence>
<feature type="region of interest" description="Disordered" evidence="3">
    <location>
        <begin position="186"/>
        <end position="221"/>
    </location>
</feature>
<keyword evidence="2" id="KW-0539">Nucleus</keyword>
<comment type="caution">
    <text evidence="5">The sequence shown here is derived from an EMBL/GenBank/DDBJ whole genome shotgun (WGS) entry which is preliminary data.</text>
</comment>
<dbReference type="GO" id="GO:0005634">
    <property type="term" value="C:nucleus"/>
    <property type="evidence" value="ECO:0007669"/>
    <property type="project" value="UniProtKB-SubCell"/>
</dbReference>
<dbReference type="Pfam" id="PF00730">
    <property type="entry name" value="HhH-GPD"/>
    <property type="match status" value="1"/>
</dbReference>
<dbReference type="SUPFAM" id="SSF48150">
    <property type="entry name" value="DNA-glycosylase"/>
    <property type="match status" value="1"/>
</dbReference>
<feature type="region of interest" description="Disordered" evidence="3">
    <location>
        <begin position="364"/>
        <end position="428"/>
    </location>
</feature>
<accession>A0A420XWW3</accession>
<keyword evidence="6" id="KW-1185">Reference proteome</keyword>
<evidence type="ECO:0000256" key="1">
    <source>
        <dbReference type="ARBA" id="ARBA00004123"/>
    </source>
</evidence>
<dbReference type="GO" id="GO:0003824">
    <property type="term" value="F:catalytic activity"/>
    <property type="evidence" value="ECO:0007669"/>
    <property type="project" value="InterPro"/>
</dbReference>
<organism evidence="5 6">
    <name type="scientific">Coniochaeta pulveracea</name>
    <dbReference type="NCBI Taxonomy" id="177199"/>
    <lineage>
        <taxon>Eukaryota</taxon>
        <taxon>Fungi</taxon>
        <taxon>Dikarya</taxon>
        <taxon>Ascomycota</taxon>
        <taxon>Pezizomycotina</taxon>
        <taxon>Sordariomycetes</taxon>
        <taxon>Sordariomycetidae</taxon>
        <taxon>Coniochaetales</taxon>
        <taxon>Coniochaetaceae</taxon>
        <taxon>Coniochaeta</taxon>
    </lineage>
</organism>
<feature type="domain" description="HhH-GPD" evidence="4">
    <location>
        <begin position="285"/>
        <end position="348"/>
    </location>
</feature>
<dbReference type="Proteomes" id="UP000275385">
    <property type="component" value="Unassembled WGS sequence"/>
</dbReference>
<dbReference type="Gene3D" id="1.10.340.30">
    <property type="entry name" value="Hypothetical protein, domain 2"/>
    <property type="match status" value="1"/>
</dbReference>
<feature type="compositionally biased region" description="Basic and acidic residues" evidence="3">
    <location>
        <begin position="144"/>
        <end position="161"/>
    </location>
</feature>
<feature type="compositionally biased region" description="Low complexity" evidence="3">
    <location>
        <begin position="191"/>
        <end position="206"/>
    </location>
</feature>